<evidence type="ECO:0000256" key="1">
    <source>
        <dbReference type="ARBA" id="ARBA00000971"/>
    </source>
</evidence>
<keyword evidence="5 6" id="KW-0413">Isomerase</keyword>
<evidence type="ECO:0000256" key="2">
    <source>
        <dbReference type="ARBA" id="ARBA00006577"/>
    </source>
</evidence>
<dbReference type="InterPro" id="IPR046357">
    <property type="entry name" value="PPIase_dom_sf"/>
</dbReference>
<evidence type="ECO:0000313" key="10">
    <source>
        <dbReference type="EMBL" id="ADZ89933.1"/>
    </source>
</evidence>
<dbReference type="Gene3D" id="1.10.287.460">
    <property type="entry name" value="Peptidyl-prolyl cis-trans isomerase, FKBP-type, N-terminal domain"/>
    <property type="match status" value="1"/>
</dbReference>
<reference evidence="10 11" key="1">
    <citation type="journal article" date="2012" name="Stand. Genomic Sci.">
        <title>Complete genome sequence of the melanogenic marine bacterium Marinomonas mediterranea type strain (MMB-1(T)).</title>
        <authorList>
            <person name="Lucas-Elio P."/>
            <person name="Goodwin L."/>
            <person name="Woyke T."/>
            <person name="Pitluck S."/>
            <person name="Nolan M."/>
            <person name="Kyrpides N.C."/>
            <person name="Detter J.C."/>
            <person name="Copeland A."/>
            <person name="Teshima H."/>
            <person name="Bruce D."/>
            <person name="Detter C."/>
            <person name="Tapia R."/>
            <person name="Han S."/>
            <person name="Land M.L."/>
            <person name="Ivanova N."/>
            <person name="Mikhailova N."/>
            <person name="Johnston A.W."/>
            <person name="Sanchez-Amat A."/>
        </authorList>
    </citation>
    <scope>NUCLEOTIDE SEQUENCE [LARGE SCALE GENOMIC DNA]</scope>
    <source>
        <strain evidence="11">ATCC 700492 / JCM 21426 / NBRC 103028 / MMB-1</strain>
    </source>
</reference>
<dbReference type="InterPro" id="IPR036944">
    <property type="entry name" value="PPIase_FKBP_N_sf"/>
</dbReference>
<dbReference type="PANTHER" id="PTHR43811:SF19">
    <property type="entry name" value="39 KDA FK506-BINDING NUCLEAR PROTEIN"/>
    <property type="match status" value="1"/>
</dbReference>
<dbReference type="RefSeq" id="WP_013659838.1">
    <property type="nucleotide sequence ID" value="NC_015276.1"/>
</dbReference>
<sequence precursor="true">MKKTIIAALVMSSVSFANAETTTDLTSKEQKLGYGIGAAVGGNVAQSFNDTEIDIDAFIAGFKDIFQGNEPQMTQEEVQEVIQAFQQEKMAQVQAEQAKLAEEQKAKSDAWLAEKEAEDGVEKTESGLLYKVITQGDGDKPAAEDTVKVHYAGTLIDGTEFDSSYKRNEPISFPLNQVIPGWTEGLQLMSVGSKYELYIPSDLAYGPGGTGPIPANSALKFVVELLDIEKPEAPAEETKAE</sequence>
<feature type="signal peptide" evidence="8">
    <location>
        <begin position="1"/>
        <end position="19"/>
    </location>
</feature>
<gene>
    <name evidence="10" type="ordered locus">Marme_0649</name>
</gene>
<evidence type="ECO:0000259" key="9">
    <source>
        <dbReference type="PROSITE" id="PS50059"/>
    </source>
</evidence>
<dbReference type="OrthoDB" id="9814548at2"/>
<dbReference type="Pfam" id="PF00254">
    <property type="entry name" value="FKBP_C"/>
    <property type="match status" value="1"/>
</dbReference>
<dbReference type="PATRIC" id="fig|717774.3.peg.673"/>
<proteinExistence type="inferred from homology"/>
<dbReference type="GO" id="GO:0003755">
    <property type="term" value="F:peptidyl-prolyl cis-trans isomerase activity"/>
    <property type="evidence" value="ECO:0007669"/>
    <property type="project" value="UniProtKB-UniRule"/>
</dbReference>
<dbReference type="AlphaFoldDB" id="F2K183"/>
<dbReference type="Proteomes" id="UP000001062">
    <property type="component" value="Chromosome"/>
</dbReference>
<dbReference type="PRINTS" id="PR01730">
    <property type="entry name" value="INFPOTNTIATR"/>
</dbReference>
<dbReference type="PROSITE" id="PS50059">
    <property type="entry name" value="FKBP_PPIASE"/>
    <property type="match status" value="1"/>
</dbReference>
<dbReference type="EMBL" id="CP002583">
    <property type="protein sequence ID" value="ADZ89933.1"/>
    <property type="molecule type" value="Genomic_DNA"/>
</dbReference>
<keyword evidence="4 6" id="KW-0697">Rotamase</keyword>
<dbReference type="FunFam" id="3.10.50.40:FF:000006">
    <property type="entry name" value="Peptidyl-prolyl cis-trans isomerase"/>
    <property type="match status" value="1"/>
</dbReference>
<dbReference type="EC" id="5.2.1.8" evidence="7"/>
<evidence type="ECO:0000256" key="6">
    <source>
        <dbReference type="PROSITE-ProRule" id="PRU00277"/>
    </source>
</evidence>
<keyword evidence="11" id="KW-1185">Reference proteome</keyword>
<dbReference type="GO" id="GO:0006457">
    <property type="term" value="P:protein folding"/>
    <property type="evidence" value="ECO:0007669"/>
    <property type="project" value="InterPro"/>
</dbReference>
<protein>
    <recommendedName>
        <fullName evidence="7">Peptidyl-prolyl cis-trans isomerase</fullName>
        <ecNumber evidence="7">5.2.1.8</ecNumber>
    </recommendedName>
</protein>
<evidence type="ECO:0000256" key="4">
    <source>
        <dbReference type="ARBA" id="ARBA00023110"/>
    </source>
</evidence>
<feature type="domain" description="PPIase FKBP-type" evidence="9">
    <location>
        <begin position="144"/>
        <end position="229"/>
    </location>
</feature>
<evidence type="ECO:0000256" key="7">
    <source>
        <dbReference type="RuleBase" id="RU003915"/>
    </source>
</evidence>
<evidence type="ECO:0000313" key="11">
    <source>
        <dbReference type="Proteomes" id="UP000001062"/>
    </source>
</evidence>
<dbReference type="HOGENOM" id="CLU_013615_0_2_6"/>
<organism evidence="10 11">
    <name type="scientific">Marinomonas mediterranea (strain ATCC 700492 / JCM 21426 / NBRC 103028 / MMB-1)</name>
    <dbReference type="NCBI Taxonomy" id="717774"/>
    <lineage>
        <taxon>Bacteria</taxon>
        <taxon>Pseudomonadati</taxon>
        <taxon>Pseudomonadota</taxon>
        <taxon>Gammaproteobacteria</taxon>
        <taxon>Oceanospirillales</taxon>
        <taxon>Oceanospirillaceae</taxon>
        <taxon>Marinomonas</taxon>
    </lineage>
</organism>
<accession>F2K183</accession>
<comment type="catalytic activity">
    <reaction evidence="1 6 7">
        <text>[protein]-peptidylproline (omega=180) = [protein]-peptidylproline (omega=0)</text>
        <dbReference type="Rhea" id="RHEA:16237"/>
        <dbReference type="Rhea" id="RHEA-COMP:10747"/>
        <dbReference type="Rhea" id="RHEA-COMP:10748"/>
        <dbReference type="ChEBI" id="CHEBI:83833"/>
        <dbReference type="ChEBI" id="CHEBI:83834"/>
        <dbReference type="EC" id="5.2.1.8"/>
    </reaction>
</comment>
<name>F2K183_MARM1</name>
<dbReference type="eggNOG" id="COG0545">
    <property type="taxonomic scope" value="Bacteria"/>
</dbReference>
<keyword evidence="3 8" id="KW-0732">Signal</keyword>
<dbReference type="InterPro" id="IPR001179">
    <property type="entry name" value="PPIase_FKBP_dom"/>
</dbReference>
<dbReference type="PANTHER" id="PTHR43811">
    <property type="entry name" value="FKBP-TYPE PEPTIDYL-PROLYL CIS-TRANS ISOMERASE FKPA"/>
    <property type="match status" value="1"/>
</dbReference>
<evidence type="ECO:0000256" key="3">
    <source>
        <dbReference type="ARBA" id="ARBA00022729"/>
    </source>
</evidence>
<comment type="similarity">
    <text evidence="2 7">Belongs to the FKBP-type PPIase family.</text>
</comment>
<evidence type="ECO:0000256" key="8">
    <source>
        <dbReference type="SAM" id="SignalP"/>
    </source>
</evidence>
<evidence type="ECO:0000256" key="5">
    <source>
        <dbReference type="ARBA" id="ARBA00023235"/>
    </source>
</evidence>
<dbReference type="STRING" id="717774.Marme_0649"/>
<dbReference type="SUPFAM" id="SSF54534">
    <property type="entry name" value="FKBP-like"/>
    <property type="match status" value="1"/>
</dbReference>
<dbReference type="Gene3D" id="3.10.50.40">
    <property type="match status" value="1"/>
</dbReference>
<feature type="chain" id="PRO_5003279466" description="Peptidyl-prolyl cis-trans isomerase" evidence="8">
    <location>
        <begin position="20"/>
        <end position="241"/>
    </location>
</feature>
<dbReference type="Pfam" id="PF01346">
    <property type="entry name" value="FKBP_N"/>
    <property type="match status" value="1"/>
</dbReference>
<dbReference type="InterPro" id="IPR000774">
    <property type="entry name" value="PPIase_FKBP_N"/>
</dbReference>
<dbReference type="KEGG" id="mme:Marme_0649"/>
<dbReference type="GO" id="GO:0016020">
    <property type="term" value="C:membrane"/>
    <property type="evidence" value="ECO:0007669"/>
    <property type="project" value="InterPro"/>
</dbReference>
<dbReference type="InterPro" id="IPR008104">
    <property type="entry name" value="INFPOTNTIATR"/>
</dbReference>